<keyword evidence="3" id="KW-1185">Reference proteome</keyword>
<gene>
    <name evidence="2" type="ORF">FL622_15230</name>
</gene>
<feature type="domain" description="HEPN" evidence="1">
    <location>
        <begin position="11"/>
        <end position="120"/>
    </location>
</feature>
<accession>A0A550J6G0</accession>
<reference evidence="2 3" key="1">
    <citation type="submission" date="2019-07" db="EMBL/GenBank/DDBJ databases">
        <title>Insights of Desulfuromonas acetexigens electromicrobiology.</title>
        <authorList>
            <person name="Katuri K."/>
            <person name="Sapireddy V."/>
            <person name="Shaw D.R."/>
            <person name="Saikaly P."/>
        </authorList>
    </citation>
    <scope>NUCLEOTIDE SEQUENCE [LARGE SCALE GENOMIC DNA]</scope>
    <source>
        <strain evidence="2 3">2873</strain>
    </source>
</reference>
<dbReference type="OrthoDB" id="9808176at2"/>
<protein>
    <submittedName>
        <fullName evidence="2">HEPN domain-containing protein</fullName>
    </submittedName>
</protein>
<dbReference type="AlphaFoldDB" id="A0A550J6G0"/>
<evidence type="ECO:0000313" key="3">
    <source>
        <dbReference type="Proteomes" id="UP000317155"/>
    </source>
</evidence>
<comment type="caution">
    <text evidence="2">The sequence shown here is derived from an EMBL/GenBank/DDBJ whole genome shotgun (WGS) entry which is preliminary data.</text>
</comment>
<dbReference type="InterPro" id="IPR007842">
    <property type="entry name" value="HEPN_dom"/>
</dbReference>
<dbReference type="RefSeq" id="WP_092054508.1">
    <property type="nucleotide sequence ID" value="NZ_FOJJ01000006.1"/>
</dbReference>
<sequence length="129" mass="15499">MTREEKIAYWLKSAETDWTVAEHLVEKRDYSYALFFGHLHLEKLLKAVFVYRYDEVPPFTHRLPFLAERAGLILSEERLELLETVTDFNLEARYPDEKFSFQQKCTTEFTAQYLDKIKEMASWLRQQLP</sequence>
<dbReference type="EMBL" id="VJVV01000014">
    <property type="protein sequence ID" value="TRO78819.1"/>
    <property type="molecule type" value="Genomic_DNA"/>
</dbReference>
<dbReference type="PROSITE" id="PS50910">
    <property type="entry name" value="HEPN"/>
    <property type="match status" value="1"/>
</dbReference>
<name>A0A550J6G0_9BACT</name>
<organism evidence="2 3">
    <name type="scientific">Trichloromonas acetexigens</name>
    <dbReference type="NCBI Taxonomy" id="38815"/>
    <lineage>
        <taxon>Bacteria</taxon>
        <taxon>Pseudomonadati</taxon>
        <taxon>Thermodesulfobacteriota</taxon>
        <taxon>Desulfuromonadia</taxon>
        <taxon>Desulfuromonadales</taxon>
        <taxon>Trichloromonadaceae</taxon>
        <taxon>Trichloromonas</taxon>
    </lineage>
</organism>
<dbReference type="Pfam" id="PF05168">
    <property type="entry name" value="HEPN"/>
    <property type="match status" value="1"/>
</dbReference>
<dbReference type="Proteomes" id="UP000317155">
    <property type="component" value="Unassembled WGS sequence"/>
</dbReference>
<dbReference type="Gene3D" id="1.20.120.330">
    <property type="entry name" value="Nucleotidyltransferases domain 2"/>
    <property type="match status" value="1"/>
</dbReference>
<dbReference type="SUPFAM" id="SSF81593">
    <property type="entry name" value="Nucleotidyltransferase substrate binding subunit/domain"/>
    <property type="match status" value="1"/>
</dbReference>
<dbReference type="SMART" id="SM00748">
    <property type="entry name" value="HEPN"/>
    <property type="match status" value="1"/>
</dbReference>
<evidence type="ECO:0000313" key="2">
    <source>
        <dbReference type="EMBL" id="TRO78819.1"/>
    </source>
</evidence>
<proteinExistence type="predicted"/>
<evidence type="ECO:0000259" key="1">
    <source>
        <dbReference type="PROSITE" id="PS50910"/>
    </source>
</evidence>